<gene>
    <name evidence="1" type="ORF">ACFQRG_03440</name>
</gene>
<sequence>MENNRWSYSSKDWLLKKNGKYSNPITKTIDRFLKAEPKRFPARYLHKLGGFNKGYSNPANYVKGHLLGLPANSTSAGIKTITKSVVRRFGPINVGATAIGESFSLIKKINKGTATYKDGIVFATNTAIKSTGTYVGAATGAAALSWAGPPGVIIGGMLGGAAGGFLADKAAKGVEHVVRHFHEIVAEVKDVAKNVKEKGNEIFKSSKKWVSSWFH</sequence>
<evidence type="ECO:0000313" key="2">
    <source>
        <dbReference type="Proteomes" id="UP001596505"/>
    </source>
</evidence>
<dbReference type="RefSeq" id="WP_380963624.1">
    <property type="nucleotide sequence ID" value="NZ_JBHTCO010000004.1"/>
</dbReference>
<reference evidence="2" key="1">
    <citation type="journal article" date="2019" name="Int. J. Syst. Evol. Microbiol.">
        <title>The Global Catalogue of Microorganisms (GCM) 10K type strain sequencing project: providing services to taxonomists for standard genome sequencing and annotation.</title>
        <authorList>
            <consortium name="The Broad Institute Genomics Platform"/>
            <consortium name="The Broad Institute Genome Sequencing Center for Infectious Disease"/>
            <person name="Wu L."/>
            <person name="Ma J."/>
        </authorList>
    </citation>
    <scope>NUCLEOTIDE SEQUENCE [LARGE SCALE GENOMIC DNA]</scope>
    <source>
        <strain evidence="2">CGMCC 1.16305</strain>
    </source>
</reference>
<accession>A0ABW2PSC7</accession>
<keyword evidence="2" id="KW-1185">Reference proteome</keyword>
<organism evidence="1 2">
    <name type="scientific">Scopulibacillus cellulosilyticus</name>
    <dbReference type="NCBI Taxonomy" id="2665665"/>
    <lineage>
        <taxon>Bacteria</taxon>
        <taxon>Bacillati</taxon>
        <taxon>Bacillota</taxon>
        <taxon>Bacilli</taxon>
        <taxon>Bacillales</taxon>
        <taxon>Sporolactobacillaceae</taxon>
        <taxon>Scopulibacillus</taxon>
    </lineage>
</organism>
<dbReference type="Proteomes" id="UP001596505">
    <property type="component" value="Unassembled WGS sequence"/>
</dbReference>
<dbReference type="EMBL" id="JBHTCO010000004">
    <property type="protein sequence ID" value="MFC7392024.1"/>
    <property type="molecule type" value="Genomic_DNA"/>
</dbReference>
<proteinExistence type="predicted"/>
<comment type="caution">
    <text evidence="1">The sequence shown here is derived from an EMBL/GenBank/DDBJ whole genome shotgun (WGS) entry which is preliminary data.</text>
</comment>
<evidence type="ECO:0000313" key="1">
    <source>
        <dbReference type="EMBL" id="MFC7392024.1"/>
    </source>
</evidence>
<protein>
    <submittedName>
        <fullName evidence="1">Uncharacterized protein</fullName>
    </submittedName>
</protein>
<name>A0ABW2PSC7_9BACL</name>